<dbReference type="EMBL" id="JAPUUL010002808">
    <property type="protein sequence ID" value="KAJ8124736.1"/>
    <property type="molecule type" value="Genomic_DNA"/>
</dbReference>
<dbReference type="Proteomes" id="UP001153332">
    <property type="component" value="Unassembled WGS sequence"/>
</dbReference>
<gene>
    <name evidence="1" type="ORF">O1611_g8904</name>
</gene>
<sequence length="1015" mass="111218">MEDQAELLATRAAARATTPAFPARGYQYRSVSPEEWQSDFRDPHIFKMPTSNLDKVSLPWRPFYLRWIVLFAFIAIFLLIIAAIEILLLVSNKNSGIATGNAAQHYLWTYGPTAFLTAIAAFWARTEYQSKLVAPWIRLSQQGIPASRTLLQDYVSPLSVVTFINSCRNGDHVVSITFVVSTIIKVLILLSSGLISLSLTSVSGGSYLMVLQDAFVDSNTKLTTTGNLPSFLIHGLASQNLTLPEGISSQYAYQSVSTNLPTTVETRVTVDGLINSLDCEAVDLRLSGAAPPSHYDPRGVNTLNVTISSPNCNIALTRLLGVSKPTSANSTLFARWNQVQCDNIAGDAGRRVLVLFGNITYHTDYAHKINYISGGPRYDTVGVLDRSSQFLCVPKYTIERVEVTRNGTQTKSVLPIQGSPQRNLSSVTPWAMMDAQFVGAQSGFLQGQDGGSPINVSMVPVEVDLYMELALGLQDAQASGFQATSLFDPAVLQQVATGYYQQMGAILAKQSLMEPTAEPIVGSASVNENRLIVRSWIAQLMVGLLAACILFTTIALFLVPRQGFLPNSPSTLLNVVSILQHSRDLVAQLCCAGASDDEHLTRFLKPTTFQSRLRYDSVSNQSQYYVEGIANEEDQKPDMVPQTSSKIIHPIILHPPSRLTLCLGVLSLIIALELLLYKSNLEDGFGDVGSALYIHYSWTVIPALVFGSLSMAFSSVDFEVRNLAPYMAMKRYISRDKFAQLDLLDMTPPKAIYRETKLGTPWASATTTAFLIASLFTTFSASLFQELSVPIATSITLMANQSFLVSYDNAFDASSSDQVTSLILEGNYSFPRFTYQDLAFPELVPAEAMRFAPNLNASTVSISAVLPAIRATMDCRLYESNQIHTNLTLNHKDVVGTSRNPFWAQVKGEACNIDDDEPHVSTIDVPPNVTYYAEVTGSADHLTTCSDLVFFWAKFDFSASPIVQHTSALGCNTSYEVVDVNTKFLGTDLDLDLRSPPQPLEGTARNSTLSATEYR</sequence>
<evidence type="ECO:0000313" key="2">
    <source>
        <dbReference type="Proteomes" id="UP001153332"/>
    </source>
</evidence>
<reference evidence="1" key="1">
    <citation type="submission" date="2022-12" db="EMBL/GenBank/DDBJ databases">
        <title>Genome Sequence of Lasiodiplodia mahajangana.</title>
        <authorList>
            <person name="Buettner E."/>
        </authorList>
    </citation>
    <scope>NUCLEOTIDE SEQUENCE</scope>
    <source>
        <strain evidence="1">VT137</strain>
    </source>
</reference>
<comment type="caution">
    <text evidence="1">The sequence shown here is derived from an EMBL/GenBank/DDBJ whole genome shotgun (WGS) entry which is preliminary data.</text>
</comment>
<name>A0ACC2JBB6_9PEZI</name>
<accession>A0ACC2JBB6</accession>
<protein>
    <submittedName>
        <fullName evidence="1">Uncharacterized protein</fullName>
    </submittedName>
</protein>
<proteinExistence type="predicted"/>
<organism evidence="1 2">
    <name type="scientific">Lasiodiplodia mahajangana</name>
    <dbReference type="NCBI Taxonomy" id="1108764"/>
    <lineage>
        <taxon>Eukaryota</taxon>
        <taxon>Fungi</taxon>
        <taxon>Dikarya</taxon>
        <taxon>Ascomycota</taxon>
        <taxon>Pezizomycotina</taxon>
        <taxon>Dothideomycetes</taxon>
        <taxon>Dothideomycetes incertae sedis</taxon>
        <taxon>Botryosphaeriales</taxon>
        <taxon>Botryosphaeriaceae</taxon>
        <taxon>Lasiodiplodia</taxon>
    </lineage>
</organism>
<evidence type="ECO:0000313" key="1">
    <source>
        <dbReference type="EMBL" id="KAJ8124736.1"/>
    </source>
</evidence>
<keyword evidence="2" id="KW-1185">Reference proteome</keyword>